<evidence type="ECO:0000313" key="2">
    <source>
        <dbReference type="Proteomes" id="UP000235786"/>
    </source>
</evidence>
<dbReference type="AlphaFoldDB" id="A0A2J6S2A2"/>
<evidence type="ECO:0000313" key="1">
    <source>
        <dbReference type="EMBL" id="PMD44900.1"/>
    </source>
</evidence>
<dbReference type="STRING" id="1149755.A0A2J6S2A2"/>
<gene>
    <name evidence="1" type="ORF">L207DRAFT_577853</name>
</gene>
<sequence length="217" mass="25938">MKATFTRFRWRRYVLGPNITKEKFACLGRSDEVIALLKRLPYIKMNNNYEYMIAPQTYQCDYRRNHFQSPAFTNSRPPYEIPYGFEYPPWVVPSTYGKNDGSYLMLDTTDGTVTDYRVTGGGYPPDYEDGDPRSWRNECEDRTLKLEDFLNEWKAKHQTITWMSLTLGHPEIWWIDYRSDPQKTTEFREIQEIIHANGWPVDFNREECKQVLENWNV</sequence>
<accession>A0A2J6S2A2</accession>
<reference evidence="1 2" key="1">
    <citation type="submission" date="2016-04" db="EMBL/GenBank/DDBJ databases">
        <title>A degradative enzymes factory behind the ericoid mycorrhizal symbiosis.</title>
        <authorList>
            <consortium name="DOE Joint Genome Institute"/>
            <person name="Martino E."/>
            <person name="Morin E."/>
            <person name="Grelet G."/>
            <person name="Kuo A."/>
            <person name="Kohler A."/>
            <person name="Daghino S."/>
            <person name="Barry K."/>
            <person name="Choi C."/>
            <person name="Cichocki N."/>
            <person name="Clum A."/>
            <person name="Copeland A."/>
            <person name="Hainaut M."/>
            <person name="Haridas S."/>
            <person name="Labutti K."/>
            <person name="Lindquist E."/>
            <person name="Lipzen A."/>
            <person name="Khouja H.-R."/>
            <person name="Murat C."/>
            <person name="Ohm R."/>
            <person name="Olson A."/>
            <person name="Spatafora J."/>
            <person name="Veneault-Fourrey C."/>
            <person name="Henrissat B."/>
            <person name="Grigoriev I."/>
            <person name="Martin F."/>
            <person name="Perotto S."/>
        </authorList>
    </citation>
    <scope>NUCLEOTIDE SEQUENCE [LARGE SCALE GENOMIC DNA]</scope>
    <source>
        <strain evidence="1 2">F</strain>
    </source>
</reference>
<proteinExistence type="predicted"/>
<organism evidence="1 2">
    <name type="scientific">Hyaloscypha variabilis (strain UAMH 11265 / GT02V1 / F)</name>
    <name type="common">Meliniomyces variabilis</name>
    <dbReference type="NCBI Taxonomy" id="1149755"/>
    <lineage>
        <taxon>Eukaryota</taxon>
        <taxon>Fungi</taxon>
        <taxon>Dikarya</taxon>
        <taxon>Ascomycota</taxon>
        <taxon>Pezizomycotina</taxon>
        <taxon>Leotiomycetes</taxon>
        <taxon>Helotiales</taxon>
        <taxon>Hyaloscyphaceae</taxon>
        <taxon>Hyaloscypha</taxon>
        <taxon>Hyaloscypha variabilis</taxon>
    </lineage>
</organism>
<dbReference type="EMBL" id="KZ613940">
    <property type="protein sequence ID" value="PMD44900.1"/>
    <property type="molecule type" value="Genomic_DNA"/>
</dbReference>
<name>A0A2J6S2A2_HYAVF</name>
<dbReference type="OrthoDB" id="5343383at2759"/>
<protein>
    <submittedName>
        <fullName evidence="1">Uncharacterized protein</fullName>
    </submittedName>
</protein>
<dbReference type="Proteomes" id="UP000235786">
    <property type="component" value="Unassembled WGS sequence"/>
</dbReference>
<keyword evidence="2" id="KW-1185">Reference proteome</keyword>